<keyword evidence="5" id="KW-1185">Reference proteome</keyword>
<evidence type="ECO:0000313" key="4">
    <source>
        <dbReference type="EMBL" id="QDT40877.1"/>
    </source>
</evidence>
<evidence type="ECO:0000256" key="1">
    <source>
        <dbReference type="ARBA" id="ARBA00022729"/>
    </source>
</evidence>
<dbReference type="OrthoDB" id="9787772at2"/>
<name>A0A517RAF9_9PLAN</name>
<dbReference type="Proteomes" id="UP000317171">
    <property type="component" value="Chromosome"/>
</dbReference>
<dbReference type="SUPFAM" id="SSF53807">
    <property type="entry name" value="Helical backbone' metal receptor"/>
    <property type="match status" value="1"/>
</dbReference>
<feature type="domain" description="Fe/B12 periplasmic-binding" evidence="3">
    <location>
        <begin position="68"/>
        <end position="328"/>
    </location>
</feature>
<dbReference type="InterPro" id="IPR054828">
    <property type="entry name" value="Vit_B12_bind_prot"/>
</dbReference>
<dbReference type="AlphaFoldDB" id="A0A517RAF9"/>
<protein>
    <submittedName>
        <fullName evidence="4">Vitamin B12-binding protein</fullName>
    </submittedName>
</protein>
<feature type="chain" id="PRO_5021864304" evidence="2">
    <location>
        <begin position="26"/>
        <end position="339"/>
    </location>
</feature>
<organism evidence="4 5">
    <name type="scientific">Gimesia alba</name>
    <dbReference type="NCBI Taxonomy" id="2527973"/>
    <lineage>
        <taxon>Bacteria</taxon>
        <taxon>Pseudomonadati</taxon>
        <taxon>Planctomycetota</taxon>
        <taxon>Planctomycetia</taxon>
        <taxon>Planctomycetales</taxon>
        <taxon>Planctomycetaceae</taxon>
        <taxon>Gimesia</taxon>
    </lineage>
</organism>
<evidence type="ECO:0000313" key="5">
    <source>
        <dbReference type="Proteomes" id="UP000317171"/>
    </source>
</evidence>
<dbReference type="PROSITE" id="PS51257">
    <property type="entry name" value="PROKAR_LIPOPROTEIN"/>
    <property type="match status" value="1"/>
</dbReference>
<evidence type="ECO:0000256" key="2">
    <source>
        <dbReference type="SAM" id="SignalP"/>
    </source>
</evidence>
<dbReference type="PROSITE" id="PS50983">
    <property type="entry name" value="FE_B12_PBP"/>
    <property type="match status" value="1"/>
</dbReference>
<accession>A0A517RAF9</accession>
<dbReference type="RefSeq" id="WP_145211543.1">
    <property type="nucleotide sequence ID" value="NZ_CP036269.1"/>
</dbReference>
<dbReference type="InterPro" id="IPR050902">
    <property type="entry name" value="ABC_Transporter_SBP"/>
</dbReference>
<feature type="signal peptide" evidence="2">
    <location>
        <begin position="1"/>
        <end position="25"/>
    </location>
</feature>
<dbReference type="CDD" id="cd01144">
    <property type="entry name" value="BtuF"/>
    <property type="match status" value="1"/>
</dbReference>
<dbReference type="Gene3D" id="3.40.50.1980">
    <property type="entry name" value="Nitrogenase molybdenum iron protein domain"/>
    <property type="match status" value="2"/>
</dbReference>
<dbReference type="EMBL" id="CP036269">
    <property type="protein sequence ID" value="QDT40877.1"/>
    <property type="molecule type" value="Genomic_DNA"/>
</dbReference>
<evidence type="ECO:0000259" key="3">
    <source>
        <dbReference type="PROSITE" id="PS50983"/>
    </source>
</evidence>
<proteinExistence type="predicted"/>
<sequence length="339" mass="37261" precursor="true">MNTNYYKSILILLALVVSSGCGSGASETTSRSDSPATEITQAQSVADFPIVIKDDRGLEVSVPKKPLRIVSLLPSHTEILYAVGAGKQMVGCTTFCNYPEETGQLEKVALSNPGSVSLETLVALKPDLIFLGGDYQRQLAEQLTKLKIPVLSFESQSVADIERSIRGISRATGHTQAGEKLIAKIKKEIKSIQKRVAPYQKQGPPRVFYQVWDQPLMTAGPASFIGELIDLIGAENVFEDVKIAYPQVSEETLIVRNPDVILMPQTKKAEAPDLAETISRLHERPGWKQMSAVKNQRIYLIEDDLISRPGPRVVLGLQKMAQALYPEAYQAHSSSERTQ</sequence>
<gene>
    <name evidence="4" type="primary">btuF</name>
    <name evidence="4" type="ORF">Pan241w_09360</name>
</gene>
<dbReference type="PANTHER" id="PTHR30535">
    <property type="entry name" value="VITAMIN B12-BINDING PROTEIN"/>
    <property type="match status" value="1"/>
</dbReference>
<keyword evidence="1 2" id="KW-0732">Signal</keyword>
<dbReference type="Pfam" id="PF01497">
    <property type="entry name" value="Peripla_BP_2"/>
    <property type="match status" value="1"/>
</dbReference>
<reference evidence="4 5" key="1">
    <citation type="submission" date="2019-02" db="EMBL/GenBank/DDBJ databases">
        <title>Deep-cultivation of Planctomycetes and their phenomic and genomic characterization uncovers novel biology.</title>
        <authorList>
            <person name="Wiegand S."/>
            <person name="Jogler M."/>
            <person name="Boedeker C."/>
            <person name="Pinto D."/>
            <person name="Vollmers J."/>
            <person name="Rivas-Marin E."/>
            <person name="Kohn T."/>
            <person name="Peeters S.H."/>
            <person name="Heuer A."/>
            <person name="Rast P."/>
            <person name="Oberbeckmann S."/>
            <person name="Bunk B."/>
            <person name="Jeske O."/>
            <person name="Meyerdierks A."/>
            <person name="Storesund J.E."/>
            <person name="Kallscheuer N."/>
            <person name="Luecker S."/>
            <person name="Lage O.M."/>
            <person name="Pohl T."/>
            <person name="Merkel B.J."/>
            <person name="Hornburger P."/>
            <person name="Mueller R.-W."/>
            <person name="Bruemmer F."/>
            <person name="Labrenz M."/>
            <person name="Spormann A.M."/>
            <person name="Op den Camp H."/>
            <person name="Overmann J."/>
            <person name="Amann R."/>
            <person name="Jetten M.S.M."/>
            <person name="Mascher T."/>
            <person name="Medema M.H."/>
            <person name="Devos D.P."/>
            <person name="Kaster A.-K."/>
            <person name="Ovreas L."/>
            <person name="Rohde M."/>
            <person name="Galperin M.Y."/>
            <person name="Jogler C."/>
        </authorList>
    </citation>
    <scope>NUCLEOTIDE SEQUENCE [LARGE SCALE GENOMIC DNA]</scope>
    <source>
        <strain evidence="4 5">Pan241w</strain>
    </source>
</reference>
<dbReference type="KEGG" id="gaz:Pan241w_09360"/>
<dbReference type="NCBIfam" id="NF038402">
    <property type="entry name" value="TroA_like"/>
    <property type="match status" value="1"/>
</dbReference>
<dbReference type="InterPro" id="IPR002491">
    <property type="entry name" value="ABC_transptr_periplasmic_BD"/>
</dbReference>
<dbReference type="PANTHER" id="PTHR30535:SF34">
    <property type="entry name" value="MOLYBDATE-BINDING PROTEIN MOLA"/>
    <property type="match status" value="1"/>
</dbReference>